<gene>
    <name evidence="1" type="ORF">GCM10025868_21090</name>
</gene>
<keyword evidence="2" id="KW-1185">Reference proteome</keyword>
<organism evidence="1 2">
    <name type="scientific">Angustibacter aerolatus</name>
    <dbReference type="NCBI Taxonomy" id="1162965"/>
    <lineage>
        <taxon>Bacteria</taxon>
        <taxon>Bacillati</taxon>
        <taxon>Actinomycetota</taxon>
        <taxon>Actinomycetes</taxon>
        <taxon>Kineosporiales</taxon>
        <taxon>Kineosporiaceae</taxon>
    </lineage>
</organism>
<reference evidence="2" key="1">
    <citation type="journal article" date="2019" name="Int. J. Syst. Evol. Microbiol.">
        <title>The Global Catalogue of Microorganisms (GCM) 10K type strain sequencing project: providing services to taxonomists for standard genome sequencing and annotation.</title>
        <authorList>
            <consortium name="The Broad Institute Genomics Platform"/>
            <consortium name="The Broad Institute Genome Sequencing Center for Infectious Disease"/>
            <person name="Wu L."/>
            <person name="Ma J."/>
        </authorList>
    </citation>
    <scope>NUCLEOTIDE SEQUENCE [LARGE SCALE GENOMIC DNA]</scope>
    <source>
        <strain evidence="2">NBRC 108730</strain>
    </source>
</reference>
<protein>
    <submittedName>
        <fullName evidence="1">Uncharacterized protein</fullName>
    </submittedName>
</protein>
<dbReference type="EMBL" id="BSUZ01000001">
    <property type="protein sequence ID" value="GMA86859.1"/>
    <property type="molecule type" value="Genomic_DNA"/>
</dbReference>
<sequence>MSAAITVAYCEATVSVLMKPPSTWRRMSSRRSCPACAWATAVPASADSAFRSTETSRLADGDERAVGGQAGGLEWRSVSLETVCDCTRTSEAARSSCRFDTRLTEDARAGGELLDLRRLAGALELQCRHDARDHEQHDDGQCQDGEQAWS</sequence>
<proteinExistence type="predicted"/>
<evidence type="ECO:0000313" key="2">
    <source>
        <dbReference type="Proteomes" id="UP001157017"/>
    </source>
</evidence>
<evidence type="ECO:0000313" key="1">
    <source>
        <dbReference type="EMBL" id="GMA86859.1"/>
    </source>
</evidence>
<name>A0ABQ6JHL7_9ACTN</name>
<accession>A0ABQ6JHL7</accession>
<dbReference type="Proteomes" id="UP001157017">
    <property type="component" value="Unassembled WGS sequence"/>
</dbReference>
<comment type="caution">
    <text evidence="1">The sequence shown here is derived from an EMBL/GenBank/DDBJ whole genome shotgun (WGS) entry which is preliminary data.</text>
</comment>